<protein>
    <submittedName>
        <fullName evidence="1">Uncharacterized protein</fullName>
    </submittedName>
</protein>
<gene>
    <name evidence="1" type="ORF">LCGC14_0838990</name>
</gene>
<dbReference type="EMBL" id="LAZR01002446">
    <property type="protein sequence ID" value="KKN29945.1"/>
    <property type="molecule type" value="Genomic_DNA"/>
</dbReference>
<accession>A0A0F9PDR0</accession>
<dbReference type="AlphaFoldDB" id="A0A0F9PDR0"/>
<reference evidence="1" key="1">
    <citation type="journal article" date="2015" name="Nature">
        <title>Complex archaea that bridge the gap between prokaryotes and eukaryotes.</title>
        <authorList>
            <person name="Spang A."/>
            <person name="Saw J.H."/>
            <person name="Jorgensen S.L."/>
            <person name="Zaremba-Niedzwiedzka K."/>
            <person name="Martijn J."/>
            <person name="Lind A.E."/>
            <person name="van Eijk R."/>
            <person name="Schleper C."/>
            <person name="Guy L."/>
            <person name="Ettema T.J."/>
        </authorList>
    </citation>
    <scope>NUCLEOTIDE SEQUENCE</scope>
</reference>
<sequence>MKYIIYIRLNTIYNDGINFAKLQRVLISIDDNLDFLINFMSAR</sequence>
<proteinExistence type="predicted"/>
<evidence type="ECO:0000313" key="1">
    <source>
        <dbReference type="EMBL" id="KKN29945.1"/>
    </source>
</evidence>
<organism evidence="1">
    <name type="scientific">marine sediment metagenome</name>
    <dbReference type="NCBI Taxonomy" id="412755"/>
    <lineage>
        <taxon>unclassified sequences</taxon>
        <taxon>metagenomes</taxon>
        <taxon>ecological metagenomes</taxon>
    </lineage>
</organism>
<comment type="caution">
    <text evidence="1">The sequence shown here is derived from an EMBL/GenBank/DDBJ whole genome shotgun (WGS) entry which is preliminary data.</text>
</comment>
<name>A0A0F9PDR0_9ZZZZ</name>